<gene>
    <name evidence="2" type="ORF">CLV47_12843</name>
</gene>
<protein>
    <submittedName>
        <fullName evidence="2">Uncharacterized protein</fullName>
    </submittedName>
</protein>
<name>A0A2T0Z4Y6_9ACTN</name>
<dbReference type="Proteomes" id="UP000237752">
    <property type="component" value="Unassembled WGS sequence"/>
</dbReference>
<keyword evidence="3" id="KW-1185">Reference proteome</keyword>
<evidence type="ECO:0000313" key="2">
    <source>
        <dbReference type="EMBL" id="PRZ31405.1"/>
    </source>
</evidence>
<comment type="caution">
    <text evidence="2">The sequence shown here is derived from an EMBL/GenBank/DDBJ whole genome shotgun (WGS) entry which is preliminary data.</text>
</comment>
<feature type="compositionally biased region" description="Low complexity" evidence="1">
    <location>
        <begin position="1"/>
        <end position="11"/>
    </location>
</feature>
<organism evidence="2 3">
    <name type="scientific">Antricoccus suffuscus</name>
    <dbReference type="NCBI Taxonomy" id="1629062"/>
    <lineage>
        <taxon>Bacteria</taxon>
        <taxon>Bacillati</taxon>
        <taxon>Actinomycetota</taxon>
        <taxon>Actinomycetes</taxon>
        <taxon>Geodermatophilales</taxon>
        <taxon>Antricoccaceae</taxon>
        <taxon>Antricoccus</taxon>
    </lineage>
</organism>
<proteinExistence type="predicted"/>
<evidence type="ECO:0000313" key="3">
    <source>
        <dbReference type="Proteomes" id="UP000237752"/>
    </source>
</evidence>
<sequence length="48" mass="5394">PRHTVTTTTPTGHEYTSRAPRLPGTPPHTSHVDYSHIEERLIEVLYAA</sequence>
<dbReference type="AlphaFoldDB" id="A0A2T0Z4Y6"/>
<reference evidence="2 3" key="1">
    <citation type="submission" date="2018-03" db="EMBL/GenBank/DDBJ databases">
        <title>Genomic Encyclopedia of Archaeal and Bacterial Type Strains, Phase II (KMG-II): from individual species to whole genera.</title>
        <authorList>
            <person name="Goeker M."/>
        </authorList>
    </citation>
    <scope>NUCLEOTIDE SEQUENCE [LARGE SCALE GENOMIC DNA]</scope>
    <source>
        <strain evidence="2 3">DSM 100065</strain>
    </source>
</reference>
<dbReference type="EMBL" id="PVUE01000028">
    <property type="protein sequence ID" value="PRZ31405.1"/>
    <property type="molecule type" value="Genomic_DNA"/>
</dbReference>
<feature type="non-terminal residue" evidence="2">
    <location>
        <position position="1"/>
    </location>
</feature>
<feature type="region of interest" description="Disordered" evidence="1">
    <location>
        <begin position="1"/>
        <end position="34"/>
    </location>
</feature>
<accession>A0A2T0Z4Y6</accession>
<evidence type="ECO:0000256" key="1">
    <source>
        <dbReference type="SAM" id="MobiDB-lite"/>
    </source>
</evidence>